<dbReference type="GO" id="GO:0006508">
    <property type="term" value="P:proteolysis"/>
    <property type="evidence" value="ECO:0007669"/>
    <property type="project" value="InterPro"/>
</dbReference>
<dbReference type="EMBL" id="NJBN01000008">
    <property type="protein sequence ID" value="TKJ39118.1"/>
    <property type="molecule type" value="Genomic_DNA"/>
</dbReference>
<accession>A0A532UW04</accession>
<organism evidence="5 6">
    <name type="scientific">candidate division LCP-89 bacterium B3_LCP</name>
    <dbReference type="NCBI Taxonomy" id="2012998"/>
    <lineage>
        <taxon>Bacteria</taxon>
        <taxon>Pseudomonadati</taxon>
        <taxon>Bacteria division LCP-89</taxon>
    </lineage>
</organism>
<name>A0A532UW04_UNCL8</name>
<dbReference type="Gene3D" id="3.40.50.1460">
    <property type="match status" value="1"/>
</dbReference>
<feature type="domain" description="Gingipain propeptide" evidence="3">
    <location>
        <begin position="60"/>
        <end position="239"/>
    </location>
</feature>
<gene>
    <name evidence="5" type="ORF">CEE37_11915</name>
</gene>
<protein>
    <recommendedName>
        <fullName evidence="7">Gingipain R</fullName>
    </recommendedName>
</protein>
<dbReference type="GO" id="GO:0004197">
    <property type="term" value="F:cysteine-type endopeptidase activity"/>
    <property type="evidence" value="ECO:0007669"/>
    <property type="project" value="InterPro"/>
</dbReference>
<sequence length="1417" mass="155421">MSSKQGEFLTTFPKGFVPVILSLALCLIPFLTNGANAEVITFQDNWGSAGFNLIGHDGGSVEIVFSVPGIQLEDMDINGERMQNVMIPGVILPNNAGAPNLPGMGRFVAIPQGSWAELVVVDYRTEVFHDINIAPAFEIPLGTYDGPLHYEKDLDIYNLDANYPSEPVIISETTDMRGVDVVKVGITPFQYNPVSRDLTVYKDIRIRVNFYGGNGYFGEDRLRSRWWEPVLQQNLINYESLPEVNLHPERPATDEDNVEYLIIVPDDPWFEAWADTIKQWRSEQGIITGVTTLSEIGGNNATLIENYINNAYNNWDIPPVAVLLLSDYQGTGDEYGITSPSYSGVASDNTYADINANNLPELNIARICAQTPQHLQTMVGKMLSYEREPYIDPGFYNDPLIAGGWQTDRWFIICCDVLWGYFNYVQEKNPERLYAGYTQGQAPPQWSTNQNTYMIIDYFGQSGLGYIPDTPSHLTNWSGNATGISNAINNGTFIVQHRDHGSPTSWGDPAYNIGNINQLTNDMYPYVFSINCSTGQYDSGGECFAEAFHRSTYGALGVLAASGTSYSFVNDTFVWGMYDSMFPDFDPGYGADPVGEWNLRPGFANASGKYYLEASNWPYNTGNKVITYHLFHHHGGAFTTLYSEIPQNMTVLHADALLGGFGEFTVTADDGSLIGLSVDGQWLTAAEGTGGPVTMTFDPLTPGQVLKVTVTKANYYRYMGDVNVIPPSGPYVIADEVTVVDDLGWNPNGQLDYDETAKLTMTVQNIGVEEAIDVTVTISTDDPLLTIVDGSEFYGNIAASSSATVAEGFEVTASPDTPDEHVFIVDVVASSEFLDWESSFALYGHAPVLNVDRLTFDDPGGNNNGWLDPGETADMDVYLINEGSAPGALLQGTLTSLDPFLSVNSAVGTYGTIDPDAVVSATFNVTADPLTPQEHLADVNMAMTGDHGYSSEIGFQVMIGNMLYDPTGPDTYGYSAYDPFDAPENPVYDWVEISADSGGPGTQVPIINDDQTIQYELPFTFQYYGADYDTFTVAANGWVGMGRIAEDDYSNSGIPNADGPPNMIAPYWEDLSPQRPNSGKVWIWENVTDHRVIIEWNHVEQYLPTGAFETFQVILLDPEYYQTGTGDGRILFQYKDMSTTAVNAEGTVGIENSTQTIGIQYFFDGTYDIHAHHIENEFAILFTTPATTPDLEVTLTPVGLPIQIPVAGGSFDFNVAVANNGASQTNADFWCDVTLPNGSSFGPTIGPLNLTMPAGFTADRDRTQNVPGAAPIGDYTYNAYLGTYPSVVLVEDSFPFEKLATGDGATVDEWYNYGEPFEDWFTVATNVVVPEEYTLDQNYPNPFNPVTSISFGLPEAGYVKLAVYDLLGRQVALLVDGHREAGLQDVTFDAHELSSGMYLYRIEAGDFTAVRKMVLVK</sequence>
<dbReference type="NCBIfam" id="TIGR04183">
    <property type="entry name" value="Por_Secre_tail"/>
    <property type="match status" value="1"/>
</dbReference>
<dbReference type="Pfam" id="PF18962">
    <property type="entry name" value="Por_Secre_tail"/>
    <property type="match status" value="1"/>
</dbReference>
<dbReference type="Gene3D" id="2.60.40.3800">
    <property type="match status" value="1"/>
</dbReference>
<dbReference type="Gene3D" id="2.60.40.10">
    <property type="entry name" value="Immunoglobulins"/>
    <property type="match status" value="1"/>
</dbReference>
<dbReference type="GO" id="GO:0005576">
    <property type="term" value="C:extracellular region"/>
    <property type="evidence" value="ECO:0007669"/>
    <property type="project" value="UniProtKB-SubCell"/>
</dbReference>
<dbReference type="Proteomes" id="UP000319619">
    <property type="component" value="Unassembled WGS sequence"/>
</dbReference>
<dbReference type="Pfam" id="PF08126">
    <property type="entry name" value="Propeptide_C25"/>
    <property type="match status" value="1"/>
</dbReference>
<dbReference type="SUPFAM" id="SSF52129">
    <property type="entry name" value="Caspase-like"/>
    <property type="match status" value="1"/>
</dbReference>
<dbReference type="Pfam" id="PF01364">
    <property type="entry name" value="Peptidase_C25"/>
    <property type="match status" value="1"/>
</dbReference>
<dbReference type="InterPro" id="IPR029030">
    <property type="entry name" value="Caspase-like_dom_sf"/>
</dbReference>
<dbReference type="InterPro" id="IPR013783">
    <property type="entry name" value="Ig-like_fold"/>
</dbReference>
<evidence type="ECO:0000259" key="3">
    <source>
        <dbReference type="Pfam" id="PF08126"/>
    </source>
</evidence>
<dbReference type="InterPro" id="IPR026444">
    <property type="entry name" value="Secre_tail"/>
</dbReference>
<evidence type="ECO:0000313" key="5">
    <source>
        <dbReference type="EMBL" id="TKJ39118.1"/>
    </source>
</evidence>
<keyword evidence="1" id="KW-0732">Signal</keyword>
<dbReference type="InterPro" id="IPR001769">
    <property type="entry name" value="Gingipain"/>
</dbReference>
<evidence type="ECO:0000259" key="2">
    <source>
        <dbReference type="Pfam" id="PF01364"/>
    </source>
</evidence>
<evidence type="ECO:0000313" key="6">
    <source>
        <dbReference type="Proteomes" id="UP000319619"/>
    </source>
</evidence>
<dbReference type="GO" id="GO:0046872">
    <property type="term" value="F:metal ion binding"/>
    <property type="evidence" value="ECO:0007669"/>
    <property type="project" value="UniProtKB-KW"/>
</dbReference>
<comment type="caution">
    <text evidence="5">The sequence shown here is derived from an EMBL/GenBank/DDBJ whole genome shotgun (WGS) entry which is preliminary data.</text>
</comment>
<feature type="domain" description="Secretion system C-terminal sorting" evidence="4">
    <location>
        <begin position="1339"/>
        <end position="1414"/>
    </location>
</feature>
<evidence type="ECO:0000256" key="1">
    <source>
        <dbReference type="ARBA" id="ARBA00022729"/>
    </source>
</evidence>
<evidence type="ECO:0008006" key="7">
    <source>
        <dbReference type="Google" id="ProtNLM"/>
    </source>
</evidence>
<proteinExistence type="predicted"/>
<dbReference type="InterPro" id="IPR038490">
    <property type="entry name" value="Gingipain_propep_sf"/>
</dbReference>
<dbReference type="InterPro" id="IPR029031">
    <property type="entry name" value="Gingipain_N_sf"/>
</dbReference>
<dbReference type="Gene3D" id="2.60.40.4070">
    <property type="match status" value="1"/>
</dbReference>
<dbReference type="Gene3D" id="3.40.50.10390">
    <property type="entry name" value="Gingipain r, domain 1"/>
    <property type="match status" value="1"/>
</dbReference>
<feature type="domain" description="Gingipain" evidence="2">
    <location>
        <begin position="260"/>
        <end position="629"/>
    </location>
</feature>
<dbReference type="InterPro" id="IPR012600">
    <property type="entry name" value="Propeptide_C25"/>
</dbReference>
<reference evidence="5 6" key="1">
    <citation type="submission" date="2017-06" db="EMBL/GenBank/DDBJ databases">
        <title>Novel microbial phyla capable of carbon fixation and sulfur reduction in deep-sea sediments.</title>
        <authorList>
            <person name="Huang J."/>
            <person name="Baker B."/>
            <person name="Wang Y."/>
        </authorList>
    </citation>
    <scope>NUCLEOTIDE SEQUENCE [LARGE SCALE GENOMIC DNA]</scope>
    <source>
        <strain evidence="5">B3_LCP</strain>
    </source>
</reference>
<evidence type="ECO:0000259" key="4">
    <source>
        <dbReference type="Pfam" id="PF18962"/>
    </source>
</evidence>